<name>A0A9X2DUS6_9BACI</name>
<evidence type="ECO:0000256" key="6">
    <source>
        <dbReference type="SAM" id="Phobius"/>
    </source>
</evidence>
<dbReference type="InterPro" id="IPR050833">
    <property type="entry name" value="Poly_Biosynth_Transport"/>
</dbReference>
<keyword evidence="3 6" id="KW-0812">Transmembrane</keyword>
<comment type="caution">
    <text evidence="7">The sequence shown here is derived from an EMBL/GenBank/DDBJ whole genome shotgun (WGS) entry which is preliminary data.</text>
</comment>
<evidence type="ECO:0000256" key="2">
    <source>
        <dbReference type="ARBA" id="ARBA00022475"/>
    </source>
</evidence>
<keyword evidence="5 6" id="KW-0472">Membrane</keyword>
<feature type="transmembrane region" description="Helical" evidence="6">
    <location>
        <begin position="466"/>
        <end position="486"/>
    </location>
</feature>
<dbReference type="PANTHER" id="PTHR30250">
    <property type="entry name" value="PST FAMILY PREDICTED COLANIC ACID TRANSPORTER"/>
    <property type="match status" value="1"/>
</dbReference>
<organism evidence="7 8">
    <name type="scientific">Halalkalibacter oceani</name>
    <dbReference type="NCBI Taxonomy" id="1653776"/>
    <lineage>
        <taxon>Bacteria</taxon>
        <taxon>Bacillati</taxon>
        <taxon>Bacillota</taxon>
        <taxon>Bacilli</taxon>
        <taxon>Bacillales</taxon>
        <taxon>Bacillaceae</taxon>
        <taxon>Halalkalibacter</taxon>
    </lineage>
</organism>
<keyword evidence="2" id="KW-1003">Cell membrane</keyword>
<feature type="transmembrane region" description="Helical" evidence="6">
    <location>
        <begin position="343"/>
        <end position="361"/>
    </location>
</feature>
<protein>
    <submittedName>
        <fullName evidence="7">Polysaccharide biosynthesis protein</fullName>
    </submittedName>
</protein>
<evidence type="ECO:0000256" key="3">
    <source>
        <dbReference type="ARBA" id="ARBA00022692"/>
    </source>
</evidence>
<accession>A0A9X2DUS6</accession>
<dbReference type="AlphaFoldDB" id="A0A9X2DUS6"/>
<dbReference type="Proteomes" id="UP001139179">
    <property type="component" value="Unassembled WGS sequence"/>
</dbReference>
<dbReference type="CDD" id="cd13124">
    <property type="entry name" value="MATE_SpoVB_like"/>
    <property type="match status" value="1"/>
</dbReference>
<feature type="transmembrane region" description="Helical" evidence="6">
    <location>
        <begin position="302"/>
        <end position="323"/>
    </location>
</feature>
<keyword evidence="8" id="KW-1185">Reference proteome</keyword>
<evidence type="ECO:0000256" key="1">
    <source>
        <dbReference type="ARBA" id="ARBA00004651"/>
    </source>
</evidence>
<feature type="transmembrane region" description="Helical" evidence="6">
    <location>
        <begin position="165"/>
        <end position="187"/>
    </location>
</feature>
<evidence type="ECO:0000313" key="8">
    <source>
        <dbReference type="Proteomes" id="UP001139179"/>
    </source>
</evidence>
<gene>
    <name evidence="7" type="ORF">M3202_17170</name>
</gene>
<proteinExistence type="predicted"/>
<feature type="transmembrane region" description="Helical" evidence="6">
    <location>
        <begin position="29"/>
        <end position="47"/>
    </location>
</feature>
<dbReference type="PANTHER" id="PTHR30250:SF29">
    <property type="entry name" value="POLYSACCHARIDE BIOSYNTHESIS PROTEIN C-TERMINAL DOMAIN-CONTAINING PROTEIN"/>
    <property type="match status" value="1"/>
</dbReference>
<evidence type="ECO:0000256" key="4">
    <source>
        <dbReference type="ARBA" id="ARBA00022989"/>
    </source>
</evidence>
<evidence type="ECO:0000313" key="7">
    <source>
        <dbReference type="EMBL" id="MCM3715795.1"/>
    </source>
</evidence>
<comment type="subcellular location">
    <subcellularLocation>
        <location evidence="1">Cell membrane</location>
        <topology evidence="1">Multi-pass membrane protein</topology>
    </subcellularLocation>
</comment>
<feature type="transmembrane region" description="Helical" evidence="6">
    <location>
        <begin position="266"/>
        <end position="290"/>
    </location>
</feature>
<feature type="transmembrane region" description="Helical" evidence="6">
    <location>
        <begin position="214"/>
        <end position="234"/>
    </location>
</feature>
<dbReference type="InterPro" id="IPR002797">
    <property type="entry name" value="Polysacc_synth"/>
</dbReference>
<feature type="transmembrane region" description="Helical" evidence="6">
    <location>
        <begin position="368"/>
        <end position="391"/>
    </location>
</feature>
<feature type="transmembrane region" description="Helical" evidence="6">
    <location>
        <begin position="68"/>
        <end position="88"/>
    </location>
</feature>
<dbReference type="EMBL" id="JAMBOL010000021">
    <property type="protein sequence ID" value="MCM3715795.1"/>
    <property type="molecule type" value="Genomic_DNA"/>
</dbReference>
<dbReference type="GO" id="GO:0005886">
    <property type="term" value="C:plasma membrane"/>
    <property type="evidence" value="ECO:0007669"/>
    <property type="project" value="UniProtKB-SubCell"/>
</dbReference>
<dbReference type="Pfam" id="PF01943">
    <property type="entry name" value="Polysacc_synt"/>
    <property type="match status" value="1"/>
</dbReference>
<reference evidence="7" key="1">
    <citation type="submission" date="2022-05" db="EMBL/GenBank/DDBJ databases">
        <title>Comparative Genomics of Spacecraft Associated Microbes.</title>
        <authorList>
            <person name="Tran M.T."/>
            <person name="Wright A."/>
            <person name="Seuylemezian A."/>
            <person name="Eisen J."/>
            <person name="Coil D."/>
        </authorList>
    </citation>
    <scope>NUCLEOTIDE SEQUENCE</scope>
    <source>
        <strain evidence="7">214.1.1</strain>
    </source>
</reference>
<feature type="transmembrane region" description="Helical" evidence="6">
    <location>
        <begin position="397"/>
        <end position="416"/>
    </location>
</feature>
<feature type="transmembrane region" description="Helical" evidence="6">
    <location>
        <begin position="428"/>
        <end position="446"/>
    </location>
</feature>
<dbReference type="InterPro" id="IPR024923">
    <property type="entry name" value="PG_synth_SpoVB"/>
</dbReference>
<feature type="transmembrane region" description="Helical" evidence="6">
    <location>
        <begin position="141"/>
        <end position="159"/>
    </location>
</feature>
<feature type="transmembrane region" description="Helical" evidence="6">
    <location>
        <begin position="100"/>
        <end position="120"/>
    </location>
</feature>
<sequence length="508" mass="54877">MAKLLSAIYRIPFQNMVGDVGFYVYQQTYPLYGIMAVLAMYGFPVVLSKQLAGLKQADRQQAREVVSIFFYSQLFGALLGWIALFSLAEPLAALMGDRGLTGPIRAISFLILLLPALCTSRGYDQGRGELGSTAASHMIEQLVRVGSILAITIWLLHSGADVYEIGTGAALGSILGVLTGFLVLQLLNKGAWLRQLILPQQLPWRRLRKQLTALWSQALLISMSALVFILFQLVDALTVIRLLAGNGLQEQAAYAAKGVYDRGQPLLQLGVVLATVLSLAIVPLVANMVAKKRGKRAAMYQYLCYRLALLVGGAATVGLLVIIEPTNHMLFTDRTGSEVLRVVALAIVAGSLFSTLAGILQGYHLEHYAALAVGIGLAIKTIGNIVLIPAFGTFGAAWSTVAALTVMVIYAVGVLLRHQLFFFGRGKVYFWIGGVLLAMGMLTLAWREAAGLLIPDSRLGDAVVALSTAGFGALVVAAGVIYFPIFSEQEWRTIPKVKRIRRLVKRSG</sequence>
<keyword evidence="4 6" id="KW-1133">Transmembrane helix</keyword>
<evidence type="ECO:0000256" key="5">
    <source>
        <dbReference type="ARBA" id="ARBA00023136"/>
    </source>
</evidence>